<proteinExistence type="predicted"/>
<dbReference type="Proteomes" id="UP001152484">
    <property type="component" value="Unassembled WGS sequence"/>
</dbReference>
<evidence type="ECO:0000313" key="1">
    <source>
        <dbReference type="EMBL" id="CAH9091825.1"/>
    </source>
</evidence>
<protein>
    <submittedName>
        <fullName evidence="1">Uncharacterized protein</fullName>
    </submittedName>
</protein>
<name>A0A9P0Z9G6_CUSEU</name>
<evidence type="ECO:0000313" key="2">
    <source>
        <dbReference type="Proteomes" id="UP001152484"/>
    </source>
</evidence>
<dbReference type="EMBL" id="CAMAPE010000027">
    <property type="protein sequence ID" value="CAH9091825.1"/>
    <property type="molecule type" value="Genomic_DNA"/>
</dbReference>
<comment type="caution">
    <text evidence="1">The sequence shown here is derived from an EMBL/GenBank/DDBJ whole genome shotgun (WGS) entry which is preliminary data.</text>
</comment>
<organism evidence="1 2">
    <name type="scientific">Cuscuta europaea</name>
    <name type="common">European dodder</name>
    <dbReference type="NCBI Taxonomy" id="41803"/>
    <lineage>
        <taxon>Eukaryota</taxon>
        <taxon>Viridiplantae</taxon>
        <taxon>Streptophyta</taxon>
        <taxon>Embryophyta</taxon>
        <taxon>Tracheophyta</taxon>
        <taxon>Spermatophyta</taxon>
        <taxon>Magnoliopsida</taxon>
        <taxon>eudicotyledons</taxon>
        <taxon>Gunneridae</taxon>
        <taxon>Pentapetalae</taxon>
        <taxon>asterids</taxon>
        <taxon>lamiids</taxon>
        <taxon>Solanales</taxon>
        <taxon>Convolvulaceae</taxon>
        <taxon>Cuscuteae</taxon>
        <taxon>Cuscuta</taxon>
        <taxon>Cuscuta subgen. Cuscuta</taxon>
    </lineage>
</organism>
<reference evidence="1" key="1">
    <citation type="submission" date="2022-07" db="EMBL/GenBank/DDBJ databases">
        <authorList>
            <person name="Macas J."/>
            <person name="Novak P."/>
            <person name="Neumann P."/>
        </authorList>
    </citation>
    <scope>NUCLEOTIDE SEQUENCE</scope>
</reference>
<dbReference type="PANTHER" id="PTHR33018">
    <property type="entry name" value="OS10G0338966 PROTEIN-RELATED"/>
    <property type="match status" value="1"/>
</dbReference>
<dbReference type="OrthoDB" id="1731907at2759"/>
<dbReference type="PANTHER" id="PTHR33018:SF34">
    <property type="entry name" value="OS02G0472350 PROTEIN"/>
    <property type="match status" value="1"/>
</dbReference>
<dbReference type="AlphaFoldDB" id="A0A9P0Z9G6"/>
<gene>
    <name evidence="1" type="ORF">CEURO_LOCUS11716</name>
</gene>
<sequence length="158" mass="17996">MMAEKLELQQKASKFDSSVVLKPPSPIKCHHKWKRGRIRSNGQYTFKRAREIAEKISTLEQEENQGTFVPLCRDDILTTAIGCPEHPGRVRAVGAGVCIHEVFPNTGRQRNTSPALTKHDVDMIKKEVRDEVTQEVTENLSKMFDQKLRDELNFGMSC</sequence>
<keyword evidence="2" id="KW-1185">Reference proteome</keyword>
<accession>A0A9P0Z9G6</accession>